<dbReference type="CDD" id="cd00085">
    <property type="entry name" value="HNHc"/>
    <property type="match status" value="1"/>
</dbReference>
<dbReference type="OrthoDB" id="2127950at2759"/>
<dbReference type="InterPro" id="IPR003615">
    <property type="entry name" value="HNH_nuc"/>
</dbReference>
<dbReference type="Pfam" id="PF14279">
    <property type="entry name" value="HNH_5"/>
    <property type="match status" value="1"/>
</dbReference>
<protein>
    <recommendedName>
        <fullName evidence="2">HNH nuclease domain-containing protein</fullName>
    </recommendedName>
</protein>
<evidence type="ECO:0000259" key="2">
    <source>
        <dbReference type="SMART" id="SM00507"/>
    </source>
</evidence>
<keyword evidence="5" id="KW-1185">Reference proteome</keyword>
<dbReference type="InterPro" id="IPR029471">
    <property type="entry name" value="HNH_5"/>
</dbReference>
<dbReference type="PANTHER" id="PTHR33877">
    <property type="entry name" value="SLL1193 PROTEIN"/>
    <property type="match status" value="1"/>
</dbReference>
<sequence length="291" mass="32429">MKVKQMAITGLLVGAARGLIPRTTFGTQKPLARGLARRRAARKQQQAQRMPSTPPEKVDGHARRLSQLQGHTCLVLNADWQPLSYLPLSVWSWQDAVKAAWQERVHVVSSYDVRVRSASASFAIPSVVVLRNYEKRGAEKAPKFSKRLMMLRDGYRCQYCKDSFPPSLLTCDHVVPRAYGGSSTWENTVCACTACNAKKASLLPSQLKAVGMRLPNPRAPSAYELEAAARGLAVHNLLRKKNVHESWKIHIGAADLNATMAKVARENEELFATDVEPRKLVKRDRSVAYSR</sequence>
<organism evidence="3">
    <name type="scientific">Pelagomonas calceolata</name>
    <dbReference type="NCBI Taxonomy" id="35677"/>
    <lineage>
        <taxon>Eukaryota</taxon>
        <taxon>Sar</taxon>
        <taxon>Stramenopiles</taxon>
        <taxon>Ochrophyta</taxon>
        <taxon>Pelagophyceae</taxon>
        <taxon>Pelagomonadales</taxon>
        <taxon>Pelagomonadaceae</taxon>
        <taxon>Pelagomonas</taxon>
    </lineage>
</organism>
<dbReference type="InterPro" id="IPR052892">
    <property type="entry name" value="NA-targeting_endonuclease"/>
</dbReference>
<name>A0A7S3ZX01_9STRA</name>
<evidence type="ECO:0000313" key="4">
    <source>
        <dbReference type="EMBL" id="CAH0371695.1"/>
    </source>
</evidence>
<dbReference type="EMBL" id="HBIW01013753">
    <property type="protein sequence ID" value="CAE0696365.1"/>
    <property type="molecule type" value="Transcribed_RNA"/>
</dbReference>
<reference evidence="3" key="1">
    <citation type="submission" date="2021-01" db="EMBL/GenBank/DDBJ databases">
        <authorList>
            <person name="Corre E."/>
            <person name="Pelletier E."/>
            <person name="Niang G."/>
            <person name="Scheremetjew M."/>
            <person name="Finn R."/>
            <person name="Kale V."/>
            <person name="Holt S."/>
            <person name="Cochrane G."/>
            <person name="Meng A."/>
            <person name="Brown T."/>
            <person name="Cohen L."/>
        </authorList>
    </citation>
    <scope>NUCLEOTIDE SEQUENCE</scope>
    <source>
        <strain evidence="3">CCMP1756</strain>
    </source>
</reference>
<dbReference type="EMBL" id="CAKKNE010000003">
    <property type="protein sequence ID" value="CAH0371695.1"/>
    <property type="molecule type" value="Genomic_DNA"/>
</dbReference>
<dbReference type="PANTHER" id="PTHR33877:SF2">
    <property type="entry name" value="OS07G0170200 PROTEIN"/>
    <property type="match status" value="1"/>
</dbReference>
<dbReference type="AlphaFoldDB" id="A0A7S3ZX01"/>
<accession>A0A7S3ZX01</accession>
<feature type="region of interest" description="Disordered" evidence="1">
    <location>
        <begin position="29"/>
        <end position="62"/>
    </location>
</feature>
<dbReference type="Gene3D" id="1.10.30.50">
    <property type="match status" value="1"/>
</dbReference>
<evidence type="ECO:0000256" key="1">
    <source>
        <dbReference type="SAM" id="MobiDB-lite"/>
    </source>
</evidence>
<proteinExistence type="predicted"/>
<feature type="domain" description="HNH nuclease" evidence="2">
    <location>
        <begin position="144"/>
        <end position="197"/>
    </location>
</feature>
<dbReference type="SMART" id="SM00507">
    <property type="entry name" value="HNHc"/>
    <property type="match status" value="1"/>
</dbReference>
<gene>
    <name evidence="3" type="ORF">PCAL00307_LOCUS11801</name>
    <name evidence="4" type="ORF">PECAL_3P16470</name>
</gene>
<dbReference type="Proteomes" id="UP000789595">
    <property type="component" value="Unassembled WGS sequence"/>
</dbReference>
<evidence type="ECO:0000313" key="5">
    <source>
        <dbReference type="Proteomes" id="UP000789595"/>
    </source>
</evidence>
<reference evidence="4" key="2">
    <citation type="submission" date="2021-11" db="EMBL/GenBank/DDBJ databases">
        <authorList>
            <consortium name="Genoscope - CEA"/>
            <person name="William W."/>
        </authorList>
    </citation>
    <scope>NUCLEOTIDE SEQUENCE</scope>
</reference>
<evidence type="ECO:0000313" key="3">
    <source>
        <dbReference type="EMBL" id="CAE0696365.1"/>
    </source>
</evidence>